<reference evidence="2" key="1">
    <citation type="submission" date="2023-12" db="EMBL/GenBank/DDBJ databases">
        <title>Fervidustalea candida gen. nov., sp. nov., a novel member of the family Paenibacillaceae isolated from a geothermal area.</title>
        <authorList>
            <person name="Li W.-J."/>
            <person name="Jiao J.-Y."/>
            <person name="Chen Y."/>
        </authorList>
    </citation>
    <scope>NUCLEOTIDE SEQUENCE</scope>
    <source>
        <strain evidence="2">SYSU GA230002</strain>
    </source>
</reference>
<name>A0ABU5ZGF4_9BACL</name>
<accession>A0ABU5ZGF4</accession>
<evidence type="ECO:0000313" key="3">
    <source>
        <dbReference type="Proteomes" id="UP001310386"/>
    </source>
</evidence>
<organism evidence="2 3">
    <name type="scientific">Ferviditalea candida</name>
    <dbReference type="NCBI Taxonomy" id="3108399"/>
    <lineage>
        <taxon>Bacteria</taxon>
        <taxon>Bacillati</taxon>
        <taxon>Bacillota</taxon>
        <taxon>Bacilli</taxon>
        <taxon>Bacillales</taxon>
        <taxon>Paenibacillaceae</taxon>
        <taxon>Ferviditalea</taxon>
    </lineage>
</organism>
<proteinExistence type="predicted"/>
<dbReference type="CDD" id="cd00060">
    <property type="entry name" value="FHA"/>
    <property type="match status" value="1"/>
</dbReference>
<dbReference type="RefSeq" id="WP_371753698.1">
    <property type="nucleotide sequence ID" value="NZ_JAYJLD010000009.1"/>
</dbReference>
<evidence type="ECO:0000313" key="2">
    <source>
        <dbReference type="EMBL" id="MEB3101576.1"/>
    </source>
</evidence>
<dbReference type="InterPro" id="IPR000253">
    <property type="entry name" value="FHA_dom"/>
</dbReference>
<feature type="domain" description="FHA" evidence="1">
    <location>
        <begin position="34"/>
        <end position="64"/>
    </location>
</feature>
<evidence type="ECO:0000259" key="1">
    <source>
        <dbReference type="Pfam" id="PF00498"/>
    </source>
</evidence>
<dbReference type="SUPFAM" id="SSF49879">
    <property type="entry name" value="SMAD/FHA domain"/>
    <property type="match status" value="1"/>
</dbReference>
<sequence length="70" mass="7586">MIQQGDIKGTFKETNLIRMGKCKTALIKGIGRNIHCEIIRNGAQYSAKDLGSVNVSYLNGKKLATSGSMI</sequence>
<dbReference type="InterPro" id="IPR008984">
    <property type="entry name" value="SMAD_FHA_dom_sf"/>
</dbReference>
<comment type="caution">
    <text evidence="2">The sequence shown here is derived from an EMBL/GenBank/DDBJ whole genome shotgun (WGS) entry which is preliminary data.</text>
</comment>
<dbReference type="Proteomes" id="UP001310386">
    <property type="component" value="Unassembled WGS sequence"/>
</dbReference>
<dbReference type="Pfam" id="PF00498">
    <property type="entry name" value="FHA"/>
    <property type="match status" value="1"/>
</dbReference>
<protein>
    <submittedName>
        <fullName evidence="2">FHA domain-containing protein</fullName>
    </submittedName>
</protein>
<gene>
    <name evidence="2" type="ORF">VF724_07860</name>
</gene>
<keyword evidence="3" id="KW-1185">Reference proteome</keyword>
<dbReference type="EMBL" id="JAYJLD010000009">
    <property type="protein sequence ID" value="MEB3101576.1"/>
    <property type="molecule type" value="Genomic_DNA"/>
</dbReference>